<keyword evidence="1" id="KW-0802">TPR repeat</keyword>
<name>A0A3L0WAJ9_ECOLX</name>
<feature type="domain" description="Tetratrico peptide repeat group 5" evidence="2">
    <location>
        <begin position="34"/>
        <end position="152"/>
    </location>
</feature>
<proteinExistence type="predicted"/>
<dbReference type="InterPro" id="IPR019734">
    <property type="entry name" value="TPR_rpt"/>
</dbReference>
<organism evidence="3">
    <name type="scientific">Escherichia coli</name>
    <dbReference type="NCBI Taxonomy" id="562"/>
    <lineage>
        <taxon>Bacteria</taxon>
        <taxon>Pseudomonadati</taxon>
        <taxon>Pseudomonadota</taxon>
        <taxon>Gammaproteobacteria</taxon>
        <taxon>Enterobacterales</taxon>
        <taxon>Enterobacteriaceae</taxon>
        <taxon>Escherichia</taxon>
    </lineage>
</organism>
<evidence type="ECO:0000256" key="1">
    <source>
        <dbReference type="PROSITE-ProRule" id="PRU00339"/>
    </source>
</evidence>
<evidence type="ECO:0000313" key="3">
    <source>
        <dbReference type="EMBL" id="MHO05995.1"/>
    </source>
</evidence>
<gene>
    <name evidence="3" type="ORF">D9F05_16690</name>
</gene>
<dbReference type="InterPro" id="IPR011990">
    <property type="entry name" value="TPR-like_helical_dom_sf"/>
</dbReference>
<dbReference type="SMART" id="SM00028">
    <property type="entry name" value="TPR"/>
    <property type="match status" value="2"/>
</dbReference>
<dbReference type="InterPro" id="IPR041656">
    <property type="entry name" value="TPR_5"/>
</dbReference>
<reference evidence="3" key="1">
    <citation type="submission" date="2018-10" db="EMBL/GenBank/DDBJ databases">
        <authorList>
            <consortium name="NARMS: The National Antimicrobial Resistance Monitoring System"/>
        </authorList>
    </citation>
    <scope>NUCLEOTIDE SEQUENCE [LARGE SCALE GENOMIC DNA]</scope>
    <source>
        <strain evidence="3">CVM N17EC0388</strain>
    </source>
</reference>
<comment type="caution">
    <text evidence="3">The sequence shown here is derived from an EMBL/GenBank/DDBJ whole genome shotgun (WGS) entry which is preliminary data.</text>
</comment>
<evidence type="ECO:0000259" key="2">
    <source>
        <dbReference type="Pfam" id="PF12688"/>
    </source>
</evidence>
<sequence length="156" mass="17472">MEQLQNLKAEGRIEEARQHGLLQLAEHPQDAKLHYEMAGLHDNLGREAQAIPLYQRAIVLGLAGEALRGAWLGLGSSYRTTGQYPEALAAFEQGLACFPNANEFKVFRAMVCYNLGRHKEGMESLLAVLAETTTAPDLIPYRRAMALYTTDLDRRW</sequence>
<dbReference type="SUPFAM" id="SSF48452">
    <property type="entry name" value="TPR-like"/>
    <property type="match status" value="1"/>
</dbReference>
<protein>
    <submittedName>
        <fullName evidence="3">Tetratricopeptide repeat protein</fullName>
    </submittedName>
</protein>
<dbReference type="AlphaFoldDB" id="A0A3L0WAJ9"/>
<accession>A0A3L0WAJ9</accession>
<dbReference type="Gene3D" id="1.25.40.10">
    <property type="entry name" value="Tetratricopeptide repeat domain"/>
    <property type="match status" value="1"/>
</dbReference>
<dbReference type="Pfam" id="PF12688">
    <property type="entry name" value="TPR_5"/>
    <property type="match status" value="1"/>
</dbReference>
<dbReference type="EMBL" id="RNRV01000033">
    <property type="protein sequence ID" value="MHO05995.1"/>
    <property type="molecule type" value="Genomic_DNA"/>
</dbReference>
<feature type="repeat" description="TPR" evidence="1">
    <location>
        <begin position="68"/>
        <end position="101"/>
    </location>
</feature>
<dbReference type="PROSITE" id="PS50005">
    <property type="entry name" value="TPR"/>
    <property type="match status" value="1"/>
</dbReference>